<keyword evidence="6 7" id="KW-0503">Monooxygenase</keyword>
<dbReference type="EMBL" id="CP001854">
    <property type="protein sequence ID" value="ADB52842.1"/>
    <property type="molecule type" value="Genomic_DNA"/>
</dbReference>
<dbReference type="InterPro" id="IPR001128">
    <property type="entry name" value="Cyt_P450"/>
</dbReference>
<accession>D3F7U8</accession>
<dbReference type="AlphaFoldDB" id="D3F7U8"/>
<keyword evidence="5 7" id="KW-0408">Iron</keyword>
<gene>
    <name evidence="9" type="ordered locus">Cwoe_4428</name>
</gene>
<name>D3F7U8_CONWI</name>
<dbReference type="PRINTS" id="PR00359">
    <property type="entry name" value="BP450"/>
</dbReference>
<reference evidence="10" key="2">
    <citation type="submission" date="2010-01" db="EMBL/GenBank/DDBJ databases">
        <title>The complete genome of Conexibacter woesei DSM 14684.</title>
        <authorList>
            <consortium name="US DOE Joint Genome Institute (JGI-PGF)"/>
            <person name="Lucas S."/>
            <person name="Copeland A."/>
            <person name="Lapidus A."/>
            <person name="Glavina del Rio T."/>
            <person name="Dalin E."/>
            <person name="Tice H."/>
            <person name="Bruce D."/>
            <person name="Goodwin L."/>
            <person name="Pitluck S."/>
            <person name="Kyrpides N."/>
            <person name="Mavromatis K."/>
            <person name="Ivanova N."/>
            <person name="Mikhailova N."/>
            <person name="Chertkov O."/>
            <person name="Brettin T."/>
            <person name="Detter J.C."/>
            <person name="Han C."/>
            <person name="Larimer F."/>
            <person name="Land M."/>
            <person name="Hauser L."/>
            <person name="Markowitz V."/>
            <person name="Cheng J.-F."/>
            <person name="Hugenholtz P."/>
            <person name="Woyke T."/>
            <person name="Wu D."/>
            <person name="Pukall R."/>
            <person name="Steenblock K."/>
            <person name="Schneider S."/>
            <person name="Klenk H.-P."/>
            <person name="Eisen J.A."/>
        </authorList>
    </citation>
    <scope>NUCLEOTIDE SEQUENCE [LARGE SCALE GENOMIC DNA]</scope>
    <source>
        <strain evidence="10">DSM 14684 / CIP 108061 / JCM 11494 / NBRC 100937 / ID131577</strain>
    </source>
</reference>
<keyword evidence="10" id="KW-1185">Reference proteome</keyword>
<keyword evidence="3 7" id="KW-0479">Metal-binding</keyword>
<dbReference type="STRING" id="469383.Cwoe_4428"/>
<dbReference type="GO" id="GO:0005506">
    <property type="term" value="F:iron ion binding"/>
    <property type="evidence" value="ECO:0007669"/>
    <property type="project" value="InterPro"/>
</dbReference>
<evidence type="ECO:0000256" key="8">
    <source>
        <dbReference type="SAM" id="MobiDB-lite"/>
    </source>
</evidence>
<evidence type="ECO:0000256" key="6">
    <source>
        <dbReference type="ARBA" id="ARBA00023033"/>
    </source>
</evidence>
<dbReference type="PANTHER" id="PTHR46696:SF1">
    <property type="entry name" value="CYTOCHROME P450 YJIB-RELATED"/>
    <property type="match status" value="1"/>
</dbReference>
<sequence length="401" mass="44166">MAEPVDLPSERADALDPPPGLRELAERAPVSRLRFSDGQLGWLVTGYALGRELLVNNQFVVDPVALPLGDAEMIAEIDRIEKSTPESAGVLIMLHPPQHTKIRRAAARHFTVRAIAEQKDAIERIVSGRLDAMEEAGGPVDLVTSFALPVSSFSICEMLGVPHADRERFERPSAVLADPHLDAEQKRDALVAFYDYCRQVVTVKRSSPQADILSDLASQGELSEDEIVGLARQLFEAGHETTAAQLSLAVVTLLLDRARWESLRADPTQIGNAVEELLRYLSILQMGTFSRTASEDVELGNVVIKRGERVVVSIPAANRDPEKFPDPDELDLARNAAGHIAFGHGRHMCIGQHLARLELEVALRGLIERFPRLDLAVGVEELRFLGGEHQMYSVETLPVVW</sequence>
<evidence type="ECO:0000313" key="9">
    <source>
        <dbReference type="EMBL" id="ADB52842.1"/>
    </source>
</evidence>
<dbReference type="Pfam" id="PF00067">
    <property type="entry name" value="p450"/>
    <property type="match status" value="1"/>
</dbReference>
<dbReference type="PANTHER" id="PTHR46696">
    <property type="entry name" value="P450, PUTATIVE (EUROFUNG)-RELATED"/>
    <property type="match status" value="1"/>
</dbReference>
<dbReference type="GO" id="GO:0020037">
    <property type="term" value="F:heme binding"/>
    <property type="evidence" value="ECO:0007669"/>
    <property type="project" value="InterPro"/>
</dbReference>
<dbReference type="PRINTS" id="PR00385">
    <property type="entry name" value="P450"/>
</dbReference>
<dbReference type="InterPro" id="IPR036396">
    <property type="entry name" value="Cyt_P450_sf"/>
</dbReference>
<reference evidence="9 10" key="1">
    <citation type="journal article" date="2010" name="Stand. Genomic Sci.">
        <title>Complete genome sequence of Conexibacter woesei type strain (ID131577).</title>
        <authorList>
            <person name="Pukall R."/>
            <person name="Lapidus A."/>
            <person name="Glavina Del Rio T."/>
            <person name="Copeland A."/>
            <person name="Tice H."/>
            <person name="Cheng J.-F."/>
            <person name="Lucas S."/>
            <person name="Chen F."/>
            <person name="Nolan M."/>
            <person name="Bruce D."/>
            <person name="Goodwin L."/>
            <person name="Pitluck S."/>
            <person name="Mavromatis K."/>
            <person name="Ivanova N."/>
            <person name="Ovchinnikova G."/>
            <person name="Pati A."/>
            <person name="Chen A."/>
            <person name="Palaniappan K."/>
            <person name="Land M."/>
            <person name="Hauser L."/>
            <person name="Chang Y.-J."/>
            <person name="Jeffries C.D."/>
            <person name="Chain P."/>
            <person name="Meincke L."/>
            <person name="Sims D."/>
            <person name="Brettin T."/>
            <person name="Detter J.C."/>
            <person name="Rohde M."/>
            <person name="Goeker M."/>
            <person name="Bristow J."/>
            <person name="Eisen J.A."/>
            <person name="Markowitz V."/>
            <person name="Kyrpides N.C."/>
            <person name="Klenk H.-P."/>
            <person name="Hugenholtz P."/>
        </authorList>
    </citation>
    <scope>NUCLEOTIDE SEQUENCE [LARGE SCALE GENOMIC DNA]</scope>
    <source>
        <strain evidence="10">DSM 14684 / CIP 108061 / JCM 11494 / NBRC 100937 / ID131577</strain>
    </source>
</reference>
<proteinExistence type="inferred from homology"/>
<dbReference type="SUPFAM" id="SSF48264">
    <property type="entry name" value="Cytochrome P450"/>
    <property type="match status" value="1"/>
</dbReference>
<dbReference type="InterPro" id="IPR002397">
    <property type="entry name" value="Cyt_P450_B"/>
</dbReference>
<comment type="similarity">
    <text evidence="1 7">Belongs to the cytochrome P450 family.</text>
</comment>
<dbReference type="eggNOG" id="COG2124">
    <property type="taxonomic scope" value="Bacteria"/>
</dbReference>
<evidence type="ECO:0000256" key="2">
    <source>
        <dbReference type="ARBA" id="ARBA00022617"/>
    </source>
</evidence>
<keyword evidence="4 7" id="KW-0560">Oxidoreductase</keyword>
<protein>
    <submittedName>
        <fullName evidence="9">Cytochrome P450</fullName>
    </submittedName>
</protein>
<dbReference type="CDD" id="cd11030">
    <property type="entry name" value="CYP105-like"/>
    <property type="match status" value="1"/>
</dbReference>
<dbReference type="GO" id="GO:0004497">
    <property type="term" value="F:monooxygenase activity"/>
    <property type="evidence" value="ECO:0007669"/>
    <property type="project" value="UniProtKB-KW"/>
</dbReference>
<dbReference type="Gene3D" id="1.10.630.10">
    <property type="entry name" value="Cytochrome P450"/>
    <property type="match status" value="1"/>
</dbReference>
<dbReference type="FunFam" id="1.10.630.10:FF:000018">
    <property type="entry name" value="Cytochrome P450 monooxygenase"/>
    <property type="match status" value="1"/>
</dbReference>
<dbReference type="Proteomes" id="UP000008229">
    <property type="component" value="Chromosome"/>
</dbReference>
<evidence type="ECO:0000256" key="4">
    <source>
        <dbReference type="ARBA" id="ARBA00023002"/>
    </source>
</evidence>
<evidence type="ECO:0000256" key="7">
    <source>
        <dbReference type="RuleBase" id="RU000461"/>
    </source>
</evidence>
<dbReference type="KEGG" id="cwo:Cwoe_4428"/>
<keyword evidence="2 7" id="KW-0349">Heme</keyword>
<dbReference type="GO" id="GO:0016705">
    <property type="term" value="F:oxidoreductase activity, acting on paired donors, with incorporation or reduction of molecular oxygen"/>
    <property type="evidence" value="ECO:0007669"/>
    <property type="project" value="InterPro"/>
</dbReference>
<feature type="region of interest" description="Disordered" evidence="8">
    <location>
        <begin position="1"/>
        <end position="20"/>
    </location>
</feature>
<evidence type="ECO:0000256" key="3">
    <source>
        <dbReference type="ARBA" id="ARBA00022723"/>
    </source>
</evidence>
<evidence type="ECO:0000256" key="1">
    <source>
        <dbReference type="ARBA" id="ARBA00010617"/>
    </source>
</evidence>
<dbReference type="PROSITE" id="PS00086">
    <property type="entry name" value="CYTOCHROME_P450"/>
    <property type="match status" value="1"/>
</dbReference>
<evidence type="ECO:0000256" key="5">
    <source>
        <dbReference type="ARBA" id="ARBA00023004"/>
    </source>
</evidence>
<organism evidence="9 10">
    <name type="scientific">Conexibacter woesei (strain DSM 14684 / CCUG 47730 / CIP 108061 / JCM 11494 / NBRC 100937 / ID131577)</name>
    <dbReference type="NCBI Taxonomy" id="469383"/>
    <lineage>
        <taxon>Bacteria</taxon>
        <taxon>Bacillati</taxon>
        <taxon>Actinomycetota</taxon>
        <taxon>Thermoleophilia</taxon>
        <taxon>Solirubrobacterales</taxon>
        <taxon>Conexibacteraceae</taxon>
        <taxon>Conexibacter</taxon>
    </lineage>
</organism>
<evidence type="ECO:0000313" key="10">
    <source>
        <dbReference type="Proteomes" id="UP000008229"/>
    </source>
</evidence>
<dbReference type="HOGENOM" id="CLU_033716_1_1_11"/>
<dbReference type="InterPro" id="IPR017972">
    <property type="entry name" value="Cyt_P450_CS"/>
</dbReference>